<keyword evidence="1" id="KW-0472">Membrane</keyword>
<dbReference type="Pfam" id="PF05795">
    <property type="entry name" value="Plasmodium_Vir"/>
    <property type="match status" value="1"/>
</dbReference>
<dbReference type="Proteomes" id="UP000078555">
    <property type="component" value="Unassembled WGS sequence"/>
</dbReference>
<keyword evidence="1" id="KW-0812">Transmembrane</keyword>
<keyword evidence="3" id="KW-1185">Reference proteome</keyword>
<proteinExistence type="predicted"/>
<feature type="transmembrane region" description="Helical" evidence="1">
    <location>
        <begin position="206"/>
        <end position="237"/>
    </location>
</feature>
<sequence length="284" mass="33217">MERSCNGPSDTTGLRRCLYSLCSNGCFCNLLNNISRSSLNKTNENIYLNKIKDIDDPILRHISYYMVANYLDGNGNYNITNSESNRTTVCQQFNRWLGERKHLFTYGGKCEKNEKLWKTHIDPLYAILESNNKWKDKAWCTIRPNTFVNNFLNNIEPPPVCRDIAQEKCKNTLHSPPSFPIQQATVERHIQVPSFAENNSSCSIEFYISLTVCCTLLGTFLMFFLLYKFTPFVPWLYKRRIKKKSMQRYINEEEEDNLFGYSYDTSTSHFHNKGNYIPYNSLNN</sequence>
<dbReference type="AlphaFoldDB" id="A0A1A8YZ08"/>
<evidence type="ECO:0000313" key="3">
    <source>
        <dbReference type="Proteomes" id="UP000078555"/>
    </source>
</evidence>
<evidence type="ECO:0000313" key="2">
    <source>
        <dbReference type="EMBL" id="SBT36772.1"/>
    </source>
</evidence>
<name>A0A1A8YZ08_PLAOA</name>
<dbReference type="InterPro" id="IPR008780">
    <property type="entry name" value="Plasmodium_Vir"/>
</dbReference>
<keyword evidence="1" id="KW-1133">Transmembrane helix</keyword>
<organism evidence="2 3">
    <name type="scientific">Plasmodium ovale wallikeri</name>
    <dbReference type="NCBI Taxonomy" id="864142"/>
    <lineage>
        <taxon>Eukaryota</taxon>
        <taxon>Sar</taxon>
        <taxon>Alveolata</taxon>
        <taxon>Apicomplexa</taxon>
        <taxon>Aconoidasida</taxon>
        <taxon>Haemosporida</taxon>
        <taxon>Plasmodiidae</taxon>
        <taxon>Plasmodium</taxon>
        <taxon>Plasmodium (Plasmodium)</taxon>
    </lineage>
</organism>
<reference evidence="3" key="1">
    <citation type="submission" date="2016-05" db="EMBL/GenBank/DDBJ databases">
        <authorList>
            <person name="Naeem Raeece"/>
        </authorList>
    </citation>
    <scope>NUCLEOTIDE SEQUENCE [LARGE SCALE GENOMIC DNA]</scope>
</reference>
<protein>
    <submittedName>
        <fullName evidence="2">PIR Superfamily Protein</fullName>
    </submittedName>
</protein>
<gene>
    <name evidence="2" type="ORF">POVWA1_034150</name>
</gene>
<dbReference type="EMBL" id="FLRD01000100">
    <property type="protein sequence ID" value="SBT36772.1"/>
    <property type="molecule type" value="Genomic_DNA"/>
</dbReference>
<evidence type="ECO:0000256" key="1">
    <source>
        <dbReference type="SAM" id="Phobius"/>
    </source>
</evidence>
<accession>A0A1A8YZ08</accession>